<sequence length="401" mass="44699">MKLTIKLVSLKVTDNGDPSHETNGELYYSFKVNGKSLCTRSRSNPKSVRDGATIRLNDTKVVEITGKSRVSLSGYVGDADKGFNGKDEYDDFSLSIRSSNNWKQGAHSVHLIDGRLNTTLNYEVTLTDAAGDVEDLITPKKSASVTIVSFEDSKFYNLIQNAHNKYSHGFEGYNKSVLIKKTFAEAKKPTVHIKDTSKETIFKTLRDLADDGYYIDLIIHSHGTYERIPMKDNVTITNSDINGLDTGRYAGGRFPLRMVYQINCNGSTLNNNFIAAGAKAVCGARFINFYPNQCNKFLREWNSGERFDTSLNNSDTASARTVMQSLIVLDSKTTSFSPKCKLFTTVLGSGDCSEAYFNKVWLSASRNEYRSSMSGKENMNFSSKMIIMGDPGLRKADRLSW</sequence>
<dbReference type="Proteomes" id="UP000326994">
    <property type="component" value="Unassembled WGS sequence"/>
</dbReference>
<dbReference type="RefSeq" id="WP_151892803.1">
    <property type="nucleotide sequence ID" value="NZ_BKCF01000001.1"/>
</dbReference>
<dbReference type="AlphaFoldDB" id="A0A5J4FXP5"/>
<name>A0A5J4FXP5_9FLAO</name>
<dbReference type="EMBL" id="BKCF01000001">
    <property type="protein sequence ID" value="GEQ84869.1"/>
    <property type="molecule type" value="Genomic_DNA"/>
</dbReference>
<organism evidence="1 2">
    <name type="scientific">Patiriisocius marinistellae</name>
    <dbReference type="NCBI Taxonomy" id="2494560"/>
    <lineage>
        <taxon>Bacteria</taxon>
        <taxon>Pseudomonadati</taxon>
        <taxon>Bacteroidota</taxon>
        <taxon>Flavobacteriia</taxon>
        <taxon>Flavobacteriales</taxon>
        <taxon>Flavobacteriaceae</taxon>
        <taxon>Patiriisocius</taxon>
    </lineage>
</organism>
<reference evidence="1 2" key="1">
    <citation type="submission" date="2019-08" db="EMBL/GenBank/DDBJ databases">
        <title>Ulvibacter marinistellae sp. nov., isolated from a starfish, Patiria pectinifera.</title>
        <authorList>
            <person name="Kawano K."/>
            <person name="Ushijima N."/>
            <person name="Kihara M."/>
            <person name="Itoh H."/>
        </authorList>
    </citation>
    <scope>NUCLEOTIDE SEQUENCE [LARGE SCALE GENOMIC DNA]</scope>
    <source>
        <strain evidence="1 2">KK4</strain>
    </source>
</reference>
<accession>A0A5J4FXP5</accession>
<evidence type="ECO:0000313" key="1">
    <source>
        <dbReference type="EMBL" id="GEQ84869.1"/>
    </source>
</evidence>
<evidence type="ECO:0000313" key="2">
    <source>
        <dbReference type="Proteomes" id="UP000326994"/>
    </source>
</evidence>
<proteinExistence type="predicted"/>
<gene>
    <name evidence="1" type="ORF">ULMS_03770</name>
</gene>
<protein>
    <submittedName>
        <fullName evidence="1">Uncharacterized protein</fullName>
    </submittedName>
</protein>
<comment type="caution">
    <text evidence="1">The sequence shown here is derived from an EMBL/GenBank/DDBJ whole genome shotgun (WGS) entry which is preliminary data.</text>
</comment>
<keyword evidence="2" id="KW-1185">Reference proteome</keyword>
<dbReference type="OrthoDB" id="5327667at2"/>